<dbReference type="OrthoDB" id="5428038at2759"/>
<feature type="region of interest" description="Disordered" evidence="1">
    <location>
        <begin position="89"/>
        <end position="137"/>
    </location>
</feature>
<gene>
    <name evidence="2" type="ORF">KCV03_g5461</name>
</gene>
<dbReference type="Proteomes" id="UP000767238">
    <property type="component" value="Unassembled WGS sequence"/>
</dbReference>
<protein>
    <submittedName>
        <fullName evidence="2">Uncharacterized protein</fullName>
    </submittedName>
</protein>
<accession>A0A9P8GF32</accession>
<dbReference type="EMBL" id="JAHFYH010000037">
    <property type="protein sequence ID" value="KAH0220540.1"/>
    <property type="molecule type" value="Genomic_DNA"/>
</dbReference>
<feature type="compositionally biased region" description="Polar residues" evidence="1">
    <location>
        <begin position="127"/>
        <end position="137"/>
    </location>
</feature>
<organism evidence="2 3">
    <name type="scientific">Aureobasidium melanogenum</name>
    <name type="common">Aureobasidium pullulans var. melanogenum</name>
    <dbReference type="NCBI Taxonomy" id="46634"/>
    <lineage>
        <taxon>Eukaryota</taxon>
        <taxon>Fungi</taxon>
        <taxon>Dikarya</taxon>
        <taxon>Ascomycota</taxon>
        <taxon>Pezizomycotina</taxon>
        <taxon>Dothideomycetes</taxon>
        <taxon>Dothideomycetidae</taxon>
        <taxon>Dothideales</taxon>
        <taxon>Saccotheciaceae</taxon>
        <taxon>Aureobasidium</taxon>
    </lineage>
</organism>
<proteinExistence type="predicted"/>
<evidence type="ECO:0000313" key="3">
    <source>
        <dbReference type="Proteomes" id="UP000767238"/>
    </source>
</evidence>
<reference evidence="2" key="2">
    <citation type="submission" date="2021-08" db="EMBL/GenBank/DDBJ databases">
        <authorList>
            <person name="Gostincar C."/>
            <person name="Sun X."/>
            <person name="Song Z."/>
            <person name="Gunde-Cimerman N."/>
        </authorList>
    </citation>
    <scope>NUCLEOTIDE SEQUENCE</scope>
    <source>
        <strain evidence="2">EXF-8016</strain>
    </source>
</reference>
<name>A0A9P8GF32_AURME</name>
<reference evidence="2" key="1">
    <citation type="journal article" date="2021" name="J Fungi (Basel)">
        <title>Virulence traits and population genomics of the black yeast Aureobasidium melanogenum.</title>
        <authorList>
            <person name="Cernosa A."/>
            <person name="Sun X."/>
            <person name="Gostincar C."/>
            <person name="Fang C."/>
            <person name="Gunde-Cimerman N."/>
            <person name="Song Z."/>
        </authorList>
    </citation>
    <scope>NUCLEOTIDE SEQUENCE</scope>
    <source>
        <strain evidence="2">EXF-8016</strain>
    </source>
</reference>
<evidence type="ECO:0000313" key="2">
    <source>
        <dbReference type="EMBL" id="KAH0220540.1"/>
    </source>
</evidence>
<dbReference type="AlphaFoldDB" id="A0A9P8GF32"/>
<evidence type="ECO:0000256" key="1">
    <source>
        <dbReference type="SAM" id="MobiDB-lite"/>
    </source>
</evidence>
<feature type="non-terminal residue" evidence="2">
    <location>
        <position position="1"/>
    </location>
</feature>
<comment type="caution">
    <text evidence="2">The sequence shown here is derived from an EMBL/GenBank/DDBJ whole genome shotgun (WGS) entry which is preliminary data.</text>
</comment>
<sequence>MPCRLQPYIWISDDTLATAYRRFANTCLVNHTHTNTRRHGSNVPGPMEARRRLARRRMAGLSMPSPSPGLMPDFGALFGSGGVDMTSLWAPPTTAQSRAPNLPDYAAPAPPTSRTTPTPQESRASRDVSTPLKSPQYDPNRSFQEYLNLLASCRTLDSLARVHTSMHSDSDVSESFSRAALRALLHQSTPDQILAFLESDLDHEDAFNCHAYLTHLFANNGRPAVVLDCLRLVCDKIALSTMPMKELSDILDMLEAAAGVDGQLLLEANSMLHQSLVHAFAPKAPPEHLNTRLLKNALSLPPSPSVSKLIAAALPLSGRSKVMGRYLQKAIMTRTTRPGPSDELMPILNCIPSQKFDRVIFLATQKFVKVLSGHTVDRNECIKRLICWLDDLLLFRPSIFRPDSSCALLLYPFLASRFTIAELGPHLSSFHPADAAMTVLQNWIKPSILEILRHRILQAIQSQSQYACSHYNLRRRSTTDTAPRIHSKAMDCDIPYLDLLIGPLLTEQLFQYAKPCLIPLNQRYVNVASQMAKVAIQIGEEPGFTSPYC</sequence>